<evidence type="ECO:0000313" key="1">
    <source>
        <dbReference type="EMBL" id="VAX16289.1"/>
    </source>
</evidence>
<name>A0A3B1BDV6_9ZZZZ</name>
<dbReference type="InterPro" id="IPR003423">
    <property type="entry name" value="OMP_efflux"/>
</dbReference>
<dbReference type="AlphaFoldDB" id="A0A3B1BDV6"/>
<proteinExistence type="predicted"/>
<organism evidence="1">
    <name type="scientific">hydrothermal vent metagenome</name>
    <dbReference type="NCBI Taxonomy" id="652676"/>
    <lineage>
        <taxon>unclassified sequences</taxon>
        <taxon>metagenomes</taxon>
        <taxon>ecological metagenomes</taxon>
    </lineage>
</organism>
<dbReference type="EMBL" id="UOGA01000060">
    <property type="protein sequence ID" value="VAX16289.1"/>
    <property type="molecule type" value="Genomic_DNA"/>
</dbReference>
<dbReference type="PANTHER" id="PTHR30203:SF24">
    <property type="entry name" value="BLR4935 PROTEIN"/>
    <property type="match status" value="1"/>
</dbReference>
<protein>
    <submittedName>
        <fullName evidence="1">Heavy metal RND efflux outer membrane protein, CzcC family</fullName>
    </submittedName>
</protein>
<dbReference type="GO" id="GO:0015562">
    <property type="term" value="F:efflux transmembrane transporter activity"/>
    <property type="evidence" value="ECO:0007669"/>
    <property type="project" value="InterPro"/>
</dbReference>
<dbReference type="PANTHER" id="PTHR30203">
    <property type="entry name" value="OUTER MEMBRANE CATION EFFLUX PROTEIN"/>
    <property type="match status" value="1"/>
</dbReference>
<dbReference type="SUPFAM" id="SSF56954">
    <property type="entry name" value="Outer membrane efflux proteins (OEP)"/>
    <property type="match status" value="1"/>
</dbReference>
<sequence>MRNIIILVLAAVGIFMPGVSHGNEAISVEEAVRLAINANPGYAAQKAHARALAEIPEQVGTLPDPVLSVNAMNLPVDSFSTTDENMTQLQVGYSQALPFPGKLGLRKQAAESRAKASQFDTSEFLLKLERNVRISWWNLFYLDRAIEIVGLNQDLLRGFIRIAEIKYTLGKGLQQDVLLAQLELSKLLDIEITLVSARREVEADFNALLNRPAIVPVTIPEKINEDIPSVPDEEALNAIAIKNRPLLASRSEEIGSAEAEVELAKKDYYPDFKLGAVYGNRSGNNPVNGEGRSDLSSLMFSMNLPIFTSTKQDRRLEQKFAERARSKFFLQDAKESILAEVSRAYADYNKAREQADLFKNGIIPQATQTVASMLAGYQVNKVDFLNLVRSQVTLYNYETQYWKKQAEANQALARLTAATGKEIINE</sequence>
<dbReference type="Pfam" id="PF02321">
    <property type="entry name" value="OEP"/>
    <property type="match status" value="1"/>
</dbReference>
<dbReference type="InterPro" id="IPR010131">
    <property type="entry name" value="MdtP/NodT-like"/>
</dbReference>
<dbReference type="Gene3D" id="1.20.1600.10">
    <property type="entry name" value="Outer membrane efflux proteins (OEP)"/>
    <property type="match status" value="1"/>
</dbReference>
<reference evidence="1" key="1">
    <citation type="submission" date="2018-06" db="EMBL/GenBank/DDBJ databases">
        <authorList>
            <person name="Zhirakovskaya E."/>
        </authorList>
    </citation>
    <scope>NUCLEOTIDE SEQUENCE</scope>
</reference>
<accession>A0A3B1BDV6</accession>
<gene>
    <name evidence="1" type="ORF">MNBD_NITROSPINAE04-2198</name>
</gene>